<keyword evidence="2" id="KW-0812">Transmembrane</keyword>
<evidence type="ECO:0000313" key="4">
    <source>
        <dbReference type="EMBL" id="MCR6097144.1"/>
    </source>
</evidence>
<comment type="similarity">
    <text evidence="1">Belongs to the protein kinase superfamily. ADCK protein kinase family.</text>
</comment>
<dbReference type="GO" id="GO:0016301">
    <property type="term" value="F:kinase activity"/>
    <property type="evidence" value="ECO:0007669"/>
    <property type="project" value="UniProtKB-KW"/>
</dbReference>
<feature type="domain" description="ABC1 atypical kinase-like" evidence="3">
    <location>
        <begin position="96"/>
        <end position="339"/>
    </location>
</feature>
<dbReference type="Proteomes" id="UP001057753">
    <property type="component" value="Unassembled WGS sequence"/>
</dbReference>
<accession>A0A9Q4FZV6</accession>
<dbReference type="CDD" id="cd05121">
    <property type="entry name" value="ABC1_ADCK3-like"/>
    <property type="match status" value="1"/>
</dbReference>
<sequence length="560" mass="63414">MIGRKIRHIQRYREIAFAFSRNGFGFIVKELGLYKIISLPKRLFMKEQDNEFRTKTTGERIRLFLEELGPTFVKLGQIASTRPDLIPVSIIEELEKLHDKVTPFTYEGAKAIIEAELEGNLEDIFDDFDQEPLGAASIGQVHYAVLKTGEPVAVKVQRPMIEKIIQTDLEILYEIASLAEKRFEWAARYELCGLVEEFSKALRKELDYTNEGRNADRIAKQFKKDPHIYIPSVYWDYTTKKILTMEYVEGTKLNDIGKLTREGYNTKVLAERVANSVFHQILIEGFFHGDPHPGNMVAFPGDGIIFMDFGMVGRLTPDMKANFATLVIAIMRQHTEGVIRGIMRMGLVSEEVDIQKLTMDVDDLKAKYYDVPLSQVSLGEAVNDLFAVAHEHQIKIPSDLTLLGKTLLTMEGVVETLDPDLSIIEIAEPFGKQLLIDRFNPKNVAANTFSYIGDYGESLIELPKKINELTNVVKKGKLPLEVDIPNVERFLTKLDRISNRLSFSIVLLSFSIIMVGLIVGSAMSGQSSVLWNLPAIEIGFTVALLMFLWLLYSIFKSGRF</sequence>
<proteinExistence type="inferred from homology"/>
<keyword evidence="2" id="KW-1133">Transmembrane helix</keyword>
<keyword evidence="4" id="KW-0808">Transferase</keyword>
<feature type="transmembrane region" description="Helical" evidence="2">
    <location>
        <begin position="501"/>
        <end position="523"/>
    </location>
</feature>
<gene>
    <name evidence="4" type="ORF">HXA33_11290</name>
</gene>
<dbReference type="InterPro" id="IPR011009">
    <property type="entry name" value="Kinase-like_dom_sf"/>
</dbReference>
<keyword evidence="2" id="KW-0472">Membrane</keyword>
<organism evidence="4 5">
    <name type="scientific">Salipaludibacillus agaradhaerens</name>
    <name type="common">Bacillus agaradhaerens</name>
    <dbReference type="NCBI Taxonomy" id="76935"/>
    <lineage>
        <taxon>Bacteria</taxon>
        <taxon>Bacillati</taxon>
        <taxon>Bacillota</taxon>
        <taxon>Bacilli</taxon>
        <taxon>Bacillales</taxon>
        <taxon>Bacillaceae</taxon>
    </lineage>
</organism>
<evidence type="ECO:0000256" key="1">
    <source>
        <dbReference type="ARBA" id="ARBA00009670"/>
    </source>
</evidence>
<dbReference type="PANTHER" id="PTHR10566">
    <property type="entry name" value="CHAPERONE-ACTIVITY OF BC1 COMPLEX CABC1 -RELATED"/>
    <property type="match status" value="1"/>
</dbReference>
<keyword evidence="4" id="KW-0418">Kinase</keyword>
<dbReference type="Pfam" id="PF03109">
    <property type="entry name" value="ABC1"/>
    <property type="match status" value="1"/>
</dbReference>
<name>A0A9Q4FZV6_SALAG</name>
<dbReference type="SUPFAM" id="SSF56112">
    <property type="entry name" value="Protein kinase-like (PK-like)"/>
    <property type="match status" value="1"/>
</dbReference>
<dbReference type="InterPro" id="IPR004147">
    <property type="entry name" value="ABC1_dom"/>
</dbReference>
<dbReference type="InterPro" id="IPR050154">
    <property type="entry name" value="UbiB_kinase"/>
</dbReference>
<evidence type="ECO:0000259" key="3">
    <source>
        <dbReference type="Pfam" id="PF03109"/>
    </source>
</evidence>
<comment type="caution">
    <text evidence="4">The sequence shown here is derived from an EMBL/GenBank/DDBJ whole genome shotgun (WGS) entry which is preliminary data.</text>
</comment>
<dbReference type="RefSeq" id="WP_257821575.1">
    <property type="nucleotide sequence ID" value="NZ_JABXYM010000001.1"/>
</dbReference>
<evidence type="ECO:0000256" key="2">
    <source>
        <dbReference type="SAM" id="Phobius"/>
    </source>
</evidence>
<evidence type="ECO:0000313" key="5">
    <source>
        <dbReference type="Proteomes" id="UP001057753"/>
    </source>
</evidence>
<dbReference type="PANTHER" id="PTHR10566:SF113">
    <property type="entry name" value="PROTEIN ACTIVITY OF BC1 COMPLEX KINASE 7, CHLOROPLASTIC"/>
    <property type="match status" value="1"/>
</dbReference>
<dbReference type="EMBL" id="JABXYM010000001">
    <property type="protein sequence ID" value="MCR6097144.1"/>
    <property type="molecule type" value="Genomic_DNA"/>
</dbReference>
<dbReference type="AlphaFoldDB" id="A0A9Q4FZV6"/>
<protein>
    <submittedName>
        <fullName evidence="4">AarF/ABC1/UbiB kinase family protein</fullName>
    </submittedName>
</protein>
<feature type="transmembrane region" description="Helical" evidence="2">
    <location>
        <begin position="535"/>
        <end position="555"/>
    </location>
</feature>
<keyword evidence="5" id="KW-1185">Reference proteome</keyword>
<reference evidence="4" key="1">
    <citation type="submission" date="2020-06" db="EMBL/GenBank/DDBJ databases">
        <title>Insight into the genomes of haloalkaliphilic bacilli from Kenyan soda lakes.</title>
        <authorList>
            <person name="Mwirichia R."/>
            <person name="Villamizar G.C."/>
            <person name="Poehlein A."/>
            <person name="Mugweru J."/>
            <person name="Kipnyargis A."/>
            <person name="Kiplimo D."/>
            <person name="Orwa P."/>
            <person name="Daniel R."/>
        </authorList>
    </citation>
    <scope>NUCLEOTIDE SEQUENCE</scope>
    <source>
        <strain evidence="4">B1096_S55</strain>
    </source>
</reference>